<evidence type="ECO:0000313" key="11">
    <source>
        <dbReference type="EMBL" id="GAA5809872.1"/>
    </source>
</evidence>
<feature type="compositionally biased region" description="Polar residues" evidence="9">
    <location>
        <begin position="253"/>
        <end position="262"/>
    </location>
</feature>
<feature type="coiled-coil region" evidence="8">
    <location>
        <begin position="1111"/>
        <end position="1218"/>
    </location>
</feature>
<feature type="domain" description="CAP-Gly" evidence="10">
    <location>
        <begin position="36"/>
        <end position="78"/>
    </location>
</feature>
<evidence type="ECO:0000259" key="10">
    <source>
        <dbReference type="PROSITE" id="PS50245"/>
    </source>
</evidence>
<gene>
    <name evidence="11" type="ORF">MFLAVUS_003287</name>
</gene>
<dbReference type="PROSITE" id="PS00845">
    <property type="entry name" value="CAP_GLY_1"/>
    <property type="match status" value="1"/>
</dbReference>
<evidence type="ECO:0000256" key="8">
    <source>
        <dbReference type="SAM" id="Coils"/>
    </source>
</evidence>
<dbReference type="EMBL" id="BAABUK010000006">
    <property type="protein sequence ID" value="GAA5809872.1"/>
    <property type="molecule type" value="Genomic_DNA"/>
</dbReference>
<accession>A0ABP9YSS8</accession>
<dbReference type="SMART" id="SM01052">
    <property type="entry name" value="CAP_GLY"/>
    <property type="match status" value="1"/>
</dbReference>
<comment type="caution">
    <text evidence="11">The sequence shown here is derived from an EMBL/GenBank/DDBJ whole genome shotgun (WGS) entry which is preliminary data.</text>
</comment>
<keyword evidence="12" id="KW-1185">Reference proteome</keyword>
<dbReference type="Proteomes" id="UP001473302">
    <property type="component" value="Unassembled WGS sequence"/>
</dbReference>
<evidence type="ECO:0000256" key="9">
    <source>
        <dbReference type="SAM" id="MobiDB-lite"/>
    </source>
</evidence>
<evidence type="ECO:0000256" key="4">
    <source>
        <dbReference type="ARBA" id="ARBA00022701"/>
    </source>
</evidence>
<proteinExistence type="inferred from homology"/>
<keyword evidence="4" id="KW-0493">Microtubule</keyword>
<evidence type="ECO:0000256" key="1">
    <source>
        <dbReference type="ARBA" id="ARBA00004245"/>
    </source>
</evidence>
<keyword evidence="3" id="KW-0963">Cytoplasm</keyword>
<feature type="compositionally biased region" description="Polar residues" evidence="9">
    <location>
        <begin position="269"/>
        <end position="278"/>
    </location>
</feature>
<dbReference type="InterPro" id="IPR022157">
    <property type="entry name" value="Dynactin"/>
</dbReference>
<feature type="compositionally biased region" description="Acidic residues" evidence="9">
    <location>
        <begin position="316"/>
        <end position="343"/>
    </location>
</feature>
<dbReference type="InterPro" id="IPR036859">
    <property type="entry name" value="CAP-Gly_dom_sf"/>
</dbReference>
<dbReference type="Gene3D" id="2.30.30.190">
    <property type="entry name" value="CAP Gly-rich-like domain"/>
    <property type="match status" value="1"/>
</dbReference>
<evidence type="ECO:0000313" key="12">
    <source>
        <dbReference type="Proteomes" id="UP001473302"/>
    </source>
</evidence>
<evidence type="ECO:0000256" key="2">
    <source>
        <dbReference type="ARBA" id="ARBA00011010"/>
    </source>
</evidence>
<comment type="subcellular location">
    <subcellularLocation>
        <location evidence="1">Cytoplasm</location>
        <location evidence="1">Cytoskeleton</location>
    </subcellularLocation>
</comment>
<comment type="similarity">
    <text evidence="2">Belongs to the dynactin 150 kDa subunit family.</text>
</comment>
<evidence type="ECO:0000256" key="6">
    <source>
        <dbReference type="ARBA" id="ARBA00023054"/>
    </source>
</evidence>
<evidence type="ECO:0000256" key="5">
    <source>
        <dbReference type="ARBA" id="ARBA00023017"/>
    </source>
</evidence>
<keyword evidence="6 8" id="KW-0175">Coiled coil</keyword>
<name>A0ABP9YSS8_9FUNG</name>
<dbReference type="Pfam" id="PF01302">
    <property type="entry name" value="CAP_GLY"/>
    <property type="match status" value="1"/>
</dbReference>
<organism evidence="11 12">
    <name type="scientific">Mucor flavus</name>
    <dbReference type="NCBI Taxonomy" id="439312"/>
    <lineage>
        <taxon>Eukaryota</taxon>
        <taxon>Fungi</taxon>
        <taxon>Fungi incertae sedis</taxon>
        <taxon>Mucoromycota</taxon>
        <taxon>Mucoromycotina</taxon>
        <taxon>Mucoromycetes</taxon>
        <taxon>Mucorales</taxon>
        <taxon>Mucorineae</taxon>
        <taxon>Mucoraceae</taxon>
        <taxon>Mucor</taxon>
    </lineage>
</organism>
<dbReference type="PANTHER" id="PTHR18916">
    <property type="entry name" value="DYNACTIN 1-RELATED MICROTUBULE-BINDING"/>
    <property type="match status" value="1"/>
</dbReference>
<dbReference type="SUPFAM" id="SSF74924">
    <property type="entry name" value="Cap-Gly domain"/>
    <property type="match status" value="1"/>
</dbReference>
<keyword evidence="5" id="KW-0243">Dynein</keyword>
<feature type="compositionally biased region" description="Basic and acidic residues" evidence="9">
    <location>
        <begin position="344"/>
        <end position="360"/>
    </location>
</feature>
<evidence type="ECO:0000256" key="7">
    <source>
        <dbReference type="ARBA" id="ARBA00023212"/>
    </source>
</evidence>
<feature type="region of interest" description="Disordered" evidence="9">
    <location>
        <begin position="91"/>
        <end position="370"/>
    </location>
</feature>
<dbReference type="Pfam" id="PF12455">
    <property type="entry name" value="Dynactin"/>
    <property type="match status" value="1"/>
</dbReference>
<protein>
    <recommendedName>
        <fullName evidence="10">CAP-Gly domain-containing protein</fullName>
    </recommendedName>
</protein>
<feature type="compositionally biased region" description="Polar residues" evidence="9">
    <location>
        <begin position="191"/>
        <end position="226"/>
    </location>
</feature>
<feature type="compositionally biased region" description="Polar residues" evidence="9">
    <location>
        <begin position="295"/>
        <end position="306"/>
    </location>
</feature>
<feature type="coiled-coil region" evidence="8">
    <location>
        <begin position="965"/>
        <end position="995"/>
    </location>
</feature>
<keyword evidence="7" id="KW-0206">Cytoskeleton</keyword>
<sequence>MSINSKRMSVNQSDEPTVGSKVLVNNELSGTVRFIGNTSFQTGKWVGVELDEPTGKNSGVVQGKRYFDCKNNHGVFVRPASIKLEVPNSSNRLSLQRKSMVAPSSPSSPTPPPARRKSIAPTAVPLQQRRKSIVAPPPPQPTLQQRRKSIAAPALPATASLQRRKSIVSASPPPPQPPLAQRRKSIVSPPVASTQRRPTSLLQTTNNTSRTGTPVSSKSSVAPINTNRRKSIIPPKQQTTPTIASGILRRPRSNTQGNQSPVSILKTRQPLTAPSTPDNNEEEERRRQQEFDEMCQNNTNANSSMLVASPVSLDKDGDDEEDSSEEEEEEEDDEENEESEEEQEPVREEPVREEPVKEKPVYGTLASSKPVSKLDQTVPLKDYEELRFKLKIIENKRHEDRERFREHEKVKEEAEQFLTLRNKLQDKIADLQKDVRDTRRELKETTSERESFESKYNELLESMEMLTLDKEVAEERAENLQQETNMLKDRMEEISVDLDILKKEADILNKPPEINTESSEERTPLEITQLERHNERLKEALLRLRDAATEQENELNYKIRTLEQENYELEEIKLQYEKTKEKLEVTDLLVEDLKMQLDDALGAEDLVDQLTEKNLNLTEKLDEMSAMVDDLEALKELADELEENHMETEKQLQDEIDHRDMLLREQLDRLRANEETTADYETTIGQFRELVTLLQNDLQEFKHKEKNEQSEKISLSSQSQAMMSLNFQLQTTVMKAQAKAIDIELRKLEASQANDRLNMIQPYLPESFFKTENDPISCLLLFKRLEFKAGLIVKHLEQTYPISEKIMDNVTESLVTICEMKQRAGWLSSLATRFQTHIKNSDPDTFTKMGKVYLDLIGVERRMNAIVELFRTDQVNETQCLSELQRVIAQIEHLEENHLSQQEKSNADQFFGLTRALDLNSDRMIVILTFVKQSLNNAVRTEGMVVLEGNEQMDQDYLEPLGRLIAQAKNSKITAKKLMRQLEDMFEEAMTLKTEHLHRFKMLYAISTKLCRFCFETCKEITTYIDTKRGSHEEIELSAIQSIISKKADELFEMMDSSMWESALRTLKTLSNELETTHAQIERDDKLDKITTKVAPWIQRASDIKAEVVINHELEHKLQQHNEEIIKLIKDVRLKDQALQESDVKVSLLEKRMETAKKEVEHIKSLEEALDKSSDREQIYAEAVESIQSDYDLLKAENNSLKNEANKREEKRQSILRKANFDLTIEGDDDDPSSLSSSATVQEMAGNYYEITSQMDTLKASMRYLRAENAQLKSADFIRSLDLSTVLTSKASSGGKTEEELRSVARETRALVKDMRVASASPRVVQLVKPTLNSWNSDKKSPDYQYQTQQSVLYTLKQRSVQLRRKVDDLGITTTFLNPNNNEKMHQPLGIVKIPRLLPTNPLNTNTTGRRCIDLTSAAEFERFHSIFIQ</sequence>
<dbReference type="PROSITE" id="PS50245">
    <property type="entry name" value="CAP_GLY_2"/>
    <property type="match status" value="1"/>
</dbReference>
<feature type="coiled-coil region" evidence="8">
    <location>
        <begin position="407"/>
        <end position="658"/>
    </location>
</feature>
<evidence type="ECO:0000256" key="3">
    <source>
        <dbReference type="ARBA" id="ARBA00022490"/>
    </source>
</evidence>
<reference evidence="11 12" key="1">
    <citation type="submission" date="2024-04" db="EMBL/GenBank/DDBJ databases">
        <title>genome sequences of Mucor flavus KT1a and Helicostylum pulchrum KT1b strains isolated from the surface of a dry-aged beef.</title>
        <authorList>
            <person name="Toyotome T."/>
            <person name="Hosono M."/>
            <person name="Torimaru M."/>
            <person name="Fukuda K."/>
            <person name="Mikami N."/>
        </authorList>
    </citation>
    <scope>NUCLEOTIDE SEQUENCE [LARGE SCALE GENOMIC DNA]</scope>
    <source>
        <strain evidence="11 12">KT1a</strain>
    </source>
</reference>
<dbReference type="InterPro" id="IPR000938">
    <property type="entry name" value="CAP-Gly_domain"/>
</dbReference>